<reference evidence="1 2" key="1">
    <citation type="journal article" date="2018" name="Front. Plant Sci.">
        <title>Red Clover (Trifolium pratense) and Zigzag Clover (T. medium) - A Picture of Genomic Similarities and Differences.</title>
        <authorList>
            <person name="Dluhosova J."/>
            <person name="Istvanek J."/>
            <person name="Nedelnik J."/>
            <person name="Repkova J."/>
        </authorList>
    </citation>
    <scope>NUCLEOTIDE SEQUENCE [LARGE SCALE GENOMIC DNA]</scope>
    <source>
        <strain evidence="2">cv. 10/8</strain>
        <tissue evidence="1">Leaf</tissue>
    </source>
</reference>
<name>A0A392VWZ9_9FABA</name>
<evidence type="ECO:0000313" key="1">
    <source>
        <dbReference type="EMBL" id="MCI90970.1"/>
    </source>
</evidence>
<dbReference type="Proteomes" id="UP000265520">
    <property type="component" value="Unassembled WGS sequence"/>
</dbReference>
<dbReference type="AlphaFoldDB" id="A0A392VWZ9"/>
<feature type="non-terminal residue" evidence="1">
    <location>
        <position position="47"/>
    </location>
</feature>
<evidence type="ECO:0000313" key="2">
    <source>
        <dbReference type="Proteomes" id="UP000265520"/>
    </source>
</evidence>
<proteinExistence type="predicted"/>
<protein>
    <submittedName>
        <fullName evidence="1">Uncharacterized protein</fullName>
    </submittedName>
</protein>
<organism evidence="1 2">
    <name type="scientific">Trifolium medium</name>
    <dbReference type="NCBI Taxonomy" id="97028"/>
    <lineage>
        <taxon>Eukaryota</taxon>
        <taxon>Viridiplantae</taxon>
        <taxon>Streptophyta</taxon>
        <taxon>Embryophyta</taxon>
        <taxon>Tracheophyta</taxon>
        <taxon>Spermatophyta</taxon>
        <taxon>Magnoliopsida</taxon>
        <taxon>eudicotyledons</taxon>
        <taxon>Gunneridae</taxon>
        <taxon>Pentapetalae</taxon>
        <taxon>rosids</taxon>
        <taxon>fabids</taxon>
        <taxon>Fabales</taxon>
        <taxon>Fabaceae</taxon>
        <taxon>Papilionoideae</taxon>
        <taxon>50 kb inversion clade</taxon>
        <taxon>NPAAA clade</taxon>
        <taxon>Hologalegina</taxon>
        <taxon>IRL clade</taxon>
        <taxon>Trifolieae</taxon>
        <taxon>Trifolium</taxon>
    </lineage>
</organism>
<keyword evidence="2" id="KW-1185">Reference proteome</keyword>
<accession>A0A392VWZ9</accession>
<sequence>MELVDICNGVVLGADRSNNGQDRWKWSEDQYMVKKVYDILTREETED</sequence>
<dbReference type="EMBL" id="LXQA011259137">
    <property type="protein sequence ID" value="MCI90970.1"/>
    <property type="molecule type" value="Genomic_DNA"/>
</dbReference>
<comment type="caution">
    <text evidence="1">The sequence shown here is derived from an EMBL/GenBank/DDBJ whole genome shotgun (WGS) entry which is preliminary data.</text>
</comment>